<name>A0AAV3SBR2_9EURY</name>
<protein>
    <submittedName>
        <fullName evidence="2">Uncharacterized protein</fullName>
    </submittedName>
</protein>
<sequence length="68" mass="7676">MSATRYVSQDAAARDARSRSRRWVAVTVLLGPAAVLAIASDRLWLLETWNEWDMNSERAEVARPFRAG</sequence>
<dbReference type="Proteomes" id="UP001500837">
    <property type="component" value="Unassembled WGS sequence"/>
</dbReference>
<keyword evidence="1" id="KW-1133">Transmembrane helix</keyword>
<dbReference type="AlphaFoldDB" id="A0AAV3SBR2"/>
<keyword evidence="3" id="KW-1185">Reference proteome</keyword>
<keyword evidence="1" id="KW-0812">Transmembrane</keyword>
<gene>
    <name evidence="2" type="ORF">GCM10009066_24800</name>
</gene>
<accession>A0AAV3SBR2</accession>
<evidence type="ECO:0000313" key="3">
    <source>
        <dbReference type="Proteomes" id="UP001500837"/>
    </source>
</evidence>
<evidence type="ECO:0000313" key="2">
    <source>
        <dbReference type="EMBL" id="GAA0310538.1"/>
    </source>
</evidence>
<keyword evidence="1" id="KW-0472">Membrane</keyword>
<proteinExistence type="predicted"/>
<comment type="caution">
    <text evidence="2">The sequence shown here is derived from an EMBL/GenBank/DDBJ whole genome shotgun (WGS) entry which is preliminary data.</text>
</comment>
<organism evidence="2 3">
    <name type="scientific">Halarchaeum salinum</name>
    <dbReference type="NCBI Taxonomy" id="489912"/>
    <lineage>
        <taxon>Archaea</taxon>
        <taxon>Methanobacteriati</taxon>
        <taxon>Methanobacteriota</taxon>
        <taxon>Stenosarchaea group</taxon>
        <taxon>Halobacteria</taxon>
        <taxon>Halobacteriales</taxon>
        <taxon>Halobacteriaceae</taxon>
    </lineage>
</organism>
<feature type="transmembrane region" description="Helical" evidence="1">
    <location>
        <begin position="23"/>
        <end position="45"/>
    </location>
</feature>
<reference evidence="2 3" key="1">
    <citation type="journal article" date="2019" name="Int. J. Syst. Evol. Microbiol.">
        <title>The Global Catalogue of Microorganisms (GCM) 10K type strain sequencing project: providing services to taxonomists for standard genome sequencing and annotation.</title>
        <authorList>
            <consortium name="The Broad Institute Genomics Platform"/>
            <consortium name="The Broad Institute Genome Sequencing Center for Infectious Disease"/>
            <person name="Wu L."/>
            <person name="Ma J."/>
        </authorList>
    </citation>
    <scope>NUCLEOTIDE SEQUENCE [LARGE SCALE GENOMIC DNA]</scope>
    <source>
        <strain evidence="2 3">JCM 16330</strain>
    </source>
</reference>
<dbReference type="EMBL" id="BAAABL010000082">
    <property type="protein sequence ID" value="GAA0310538.1"/>
    <property type="molecule type" value="Genomic_DNA"/>
</dbReference>
<evidence type="ECO:0000256" key="1">
    <source>
        <dbReference type="SAM" id="Phobius"/>
    </source>
</evidence>